<dbReference type="PANTHER" id="PTHR22888:SF18">
    <property type="entry name" value="CYTOCHROME BO(3) UBIQUINOL OXIDASE SUBUNIT 2"/>
    <property type="match status" value="1"/>
</dbReference>
<evidence type="ECO:0000256" key="10">
    <source>
        <dbReference type="ARBA" id="ARBA00023002"/>
    </source>
</evidence>
<dbReference type="RefSeq" id="WP_302078419.1">
    <property type="nucleotide sequence ID" value="NZ_JAUKWQ010000007.1"/>
</dbReference>
<evidence type="ECO:0000256" key="14">
    <source>
        <dbReference type="ARBA" id="ARBA00030198"/>
    </source>
</evidence>
<feature type="compositionally biased region" description="Polar residues" evidence="15">
    <location>
        <begin position="335"/>
        <end position="347"/>
    </location>
</feature>
<dbReference type="PROSITE" id="PS50999">
    <property type="entry name" value="COX2_TM"/>
    <property type="match status" value="1"/>
</dbReference>
<evidence type="ECO:0000256" key="6">
    <source>
        <dbReference type="ARBA" id="ARBA00022692"/>
    </source>
</evidence>
<dbReference type="SUPFAM" id="SSF81464">
    <property type="entry name" value="Cytochrome c oxidase subunit II-like, transmembrane region"/>
    <property type="match status" value="1"/>
</dbReference>
<dbReference type="InterPro" id="IPR034227">
    <property type="entry name" value="CuRO_UO_II"/>
</dbReference>
<dbReference type="InterPro" id="IPR036257">
    <property type="entry name" value="Cyt_c_oxidase_su2_TM_sf"/>
</dbReference>
<dbReference type="InterPro" id="IPR006333">
    <property type="entry name" value="Cyt_o_ubiquinol_oxidase_su2"/>
</dbReference>
<dbReference type="PROSITE" id="PS50857">
    <property type="entry name" value="COX2_CUA"/>
    <property type="match status" value="1"/>
</dbReference>
<dbReference type="InterPro" id="IPR010514">
    <property type="entry name" value="COX_ARM"/>
</dbReference>
<dbReference type="Pfam" id="PF00116">
    <property type="entry name" value="COX2"/>
    <property type="match status" value="1"/>
</dbReference>
<evidence type="ECO:0000256" key="12">
    <source>
        <dbReference type="ARBA" id="ARBA00023139"/>
    </source>
</evidence>
<dbReference type="SUPFAM" id="SSF49503">
    <property type="entry name" value="Cupredoxins"/>
    <property type="match status" value="1"/>
</dbReference>
<keyword evidence="6 16" id="KW-0812">Transmembrane</keyword>
<evidence type="ECO:0000256" key="11">
    <source>
        <dbReference type="ARBA" id="ARBA00023136"/>
    </source>
</evidence>
<keyword evidence="10" id="KW-0560">Oxidoreductase</keyword>
<gene>
    <name evidence="20" type="primary">cyoA</name>
    <name evidence="20" type="ORF">Q2T52_19060</name>
</gene>
<keyword evidence="21" id="KW-1185">Reference proteome</keyword>
<dbReference type="Proteomes" id="UP001169006">
    <property type="component" value="Unassembled WGS sequence"/>
</dbReference>
<dbReference type="EMBL" id="JAUKWQ010000007">
    <property type="protein sequence ID" value="MDO1584189.1"/>
    <property type="molecule type" value="Genomic_DNA"/>
</dbReference>
<dbReference type="InterPro" id="IPR002429">
    <property type="entry name" value="CcO_II-like_C"/>
</dbReference>
<protein>
    <recommendedName>
        <fullName evidence="14">Ubiquinol oxidase polypeptide II</fullName>
    </recommendedName>
</protein>
<evidence type="ECO:0000256" key="7">
    <source>
        <dbReference type="ARBA" id="ARBA00022729"/>
    </source>
</evidence>
<feature type="chain" id="PRO_5046234363" description="Ubiquinol oxidase polypeptide II" evidence="17">
    <location>
        <begin position="22"/>
        <end position="384"/>
    </location>
</feature>
<feature type="signal peptide" evidence="17">
    <location>
        <begin position="1"/>
        <end position="21"/>
    </location>
</feature>
<keyword evidence="12" id="KW-0564">Palmitate</keyword>
<dbReference type="InterPro" id="IPR045187">
    <property type="entry name" value="CcO_II"/>
</dbReference>
<keyword evidence="9 16" id="KW-1133">Transmembrane helix</keyword>
<evidence type="ECO:0000256" key="1">
    <source>
        <dbReference type="ARBA" id="ARBA00004651"/>
    </source>
</evidence>
<comment type="caution">
    <text evidence="20">The sequence shown here is derived from an EMBL/GenBank/DDBJ whole genome shotgun (WGS) entry which is preliminary data.</text>
</comment>
<dbReference type="InterPro" id="IPR008972">
    <property type="entry name" value="Cupredoxin"/>
</dbReference>
<evidence type="ECO:0000256" key="17">
    <source>
        <dbReference type="SAM" id="SignalP"/>
    </source>
</evidence>
<sequence>MPRLLKLVRGLCALTLPLALAGCNLVVMSPSGDIAAQQRDLIVVSTVLMLLIIIPVMCLTVYFAWHYRRSNVNAKYDPEWHHSTRLEVVIWSAPLAIIIALGAVTWISTHKLDPYRPLDRIDATRPVSGEVKPLTVEVVALDWKWLFIYPEQGIATVNEMAAPIDRPIEFKITASSVMNSFYIPALAGQIYAMPGMQTKLHAVINKEGEYEGFSANYSGEGFSGMRFKFHGLSEDGFGQWVARVKNQGSALNRDAYLKLERPSTRNPVMYYATAETGLFDAIVNLCAKPGQMCMKDMMHVDMMGGGGKESEENRKRLEYDARFSTEMAPGATHPASGQPSHSSQDPQGVNEPASGNNNGHSGHGDHASHGATPAPEQLNTNTKP</sequence>
<keyword evidence="11 16" id="KW-0472">Membrane</keyword>
<evidence type="ECO:0000313" key="20">
    <source>
        <dbReference type="EMBL" id="MDO1584189.1"/>
    </source>
</evidence>
<evidence type="ECO:0000256" key="9">
    <source>
        <dbReference type="ARBA" id="ARBA00022989"/>
    </source>
</evidence>
<dbReference type="NCBIfam" id="TIGR01433">
    <property type="entry name" value="CyoA"/>
    <property type="match status" value="1"/>
</dbReference>
<keyword evidence="13" id="KW-0449">Lipoprotein</keyword>
<evidence type="ECO:0000256" key="8">
    <source>
        <dbReference type="ARBA" id="ARBA00022982"/>
    </source>
</evidence>
<feature type="transmembrane region" description="Helical" evidence="16">
    <location>
        <begin position="41"/>
        <end position="65"/>
    </location>
</feature>
<keyword evidence="8" id="KW-0249">Electron transport</keyword>
<evidence type="ECO:0000259" key="18">
    <source>
        <dbReference type="PROSITE" id="PS50857"/>
    </source>
</evidence>
<reference evidence="20" key="2">
    <citation type="submission" date="2023-07" db="EMBL/GenBank/DDBJ databases">
        <authorList>
            <person name="Sun H."/>
        </authorList>
    </citation>
    <scope>NUCLEOTIDE SEQUENCE</scope>
    <source>
        <strain evidence="20">05753</strain>
    </source>
</reference>
<evidence type="ECO:0000256" key="15">
    <source>
        <dbReference type="SAM" id="MobiDB-lite"/>
    </source>
</evidence>
<evidence type="ECO:0000256" key="4">
    <source>
        <dbReference type="ARBA" id="ARBA00022475"/>
    </source>
</evidence>
<name>A0ABT8T0B4_9HYPH</name>
<dbReference type="PANTHER" id="PTHR22888">
    <property type="entry name" value="CYTOCHROME C OXIDASE, SUBUNIT II"/>
    <property type="match status" value="1"/>
</dbReference>
<dbReference type="Pfam" id="PF06481">
    <property type="entry name" value="COX_ARM"/>
    <property type="match status" value="1"/>
</dbReference>
<feature type="transmembrane region" description="Helical" evidence="16">
    <location>
        <begin position="86"/>
        <end position="107"/>
    </location>
</feature>
<organism evidence="20 21">
    <name type="scientific">Rhizobium oryzicola</name>
    <dbReference type="NCBI Taxonomy" id="1232668"/>
    <lineage>
        <taxon>Bacteria</taxon>
        <taxon>Pseudomonadati</taxon>
        <taxon>Pseudomonadota</taxon>
        <taxon>Alphaproteobacteria</taxon>
        <taxon>Hyphomicrobiales</taxon>
        <taxon>Rhizobiaceae</taxon>
        <taxon>Rhizobium/Agrobacterium group</taxon>
        <taxon>Rhizobium</taxon>
    </lineage>
</organism>
<accession>A0ABT8T0B4</accession>
<dbReference type="Gene3D" id="2.60.40.420">
    <property type="entry name" value="Cupredoxins - blue copper proteins"/>
    <property type="match status" value="1"/>
</dbReference>
<feature type="region of interest" description="Disordered" evidence="15">
    <location>
        <begin position="325"/>
        <end position="384"/>
    </location>
</feature>
<feature type="domain" description="Cytochrome oxidase subunit II transmembrane region profile" evidence="19">
    <location>
        <begin position="19"/>
        <end position="116"/>
    </location>
</feature>
<evidence type="ECO:0000313" key="21">
    <source>
        <dbReference type="Proteomes" id="UP001169006"/>
    </source>
</evidence>
<comment type="subcellular location">
    <subcellularLocation>
        <location evidence="1">Cell membrane</location>
        <topology evidence="1">Multi-pass membrane protein</topology>
    </subcellularLocation>
</comment>
<evidence type="ECO:0000256" key="13">
    <source>
        <dbReference type="ARBA" id="ARBA00023288"/>
    </source>
</evidence>
<evidence type="ECO:0000256" key="2">
    <source>
        <dbReference type="ARBA" id="ARBA00007866"/>
    </source>
</evidence>
<reference evidence="20" key="1">
    <citation type="journal article" date="2015" name="Int. J. Syst. Evol. Microbiol.">
        <title>Rhizobium oryzicola sp. nov., potential plant-growth-promoting endophytic bacteria isolated from rice roots.</title>
        <authorList>
            <person name="Zhang X.X."/>
            <person name="Gao J.S."/>
            <person name="Cao Y.H."/>
            <person name="Sheirdil R.A."/>
            <person name="Wang X.C."/>
            <person name="Zhang L."/>
        </authorList>
    </citation>
    <scope>NUCLEOTIDE SEQUENCE</scope>
    <source>
        <strain evidence="20">05753</strain>
    </source>
</reference>
<keyword evidence="7 17" id="KW-0732">Signal</keyword>
<keyword evidence="4" id="KW-1003">Cell membrane</keyword>
<comment type="similarity">
    <text evidence="2">Belongs to the cytochrome c oxidase subunit 2 family.</text>
</comment>
<evidence type="ECO:0000256" key="3">
    <source>
        <dbReference type="ARBA" id="ARBA00022448"/>
    </source>
</evidence>
<keyword evidence="5" id="KW-0679">Respiratory chain</keyword>
<feature type="domain" description="Cytochrome oxidase subunit II copper A binding" evidence="18">
    <location>
        <begin position="131"/>
        <end position="243"/>
    </location>
</feature>
<dbReference type="InterPro" id="IPR011759">
    <property type="entry name" value="Cyt_c_oxidase_su2_TM_dom"/>
</dbReference>
<proteinExistence type="inferred from homology"/>
<dbReference type="PROSITE" id="PS51257">
    <property type="entry name" value="PROKAR_LIPOPROTEIN"/>
    <property type="match status" value="1"/>
</dbReference>
<evidence type="ECO:0000256" key="5">
    <source>
        <dbReference type="ARBA" id="ARBA00022660"/>
    </source>
</evidence>
<dbReference type="Gene3D" id="1.10.287.90">
    <property type="match status" value="1"/>
</dbReference>
<keyword evidence="3" id="KW-0813">Transport</keyword>
<dbReference type="CDD" id="cd04212">
    <property type="entry name" value="CuRO_UO_II"/>
    <property type="match status" value="1"/>
</dbReference>
<evidence type="ECO:0000256" key="16">
    <source>
        <dbReference type="SAM" id="Phobius"/>
    </source>
</evidence>
<evidence type="ECO:0000259" key="19">
    <source>
        <dbReference type="PROSITE" id="PS50999"/>
    </source>
</evidence>